<sequence length="179" mass="20231">MDDAVTVTPWLSVLYRDDQIRAALEELSNRLELAESAITNSAREETDTALEDLGAEAAEAIEGLTHLIKSEGFSGEREVRTVASVWQGQHIRFRPTARGVASYVELTSRPESDQNHHWSPMDRVVERREHPHERTQLPILSVRSGPLIDFAEHERTLRSFLSHGDLDACKVLKSKLPLR</sequence>
<feature type="coiled-coil region" evidence="1">
    <location>
        <begin position="17"/>
        <end position="44"/>
    </location>
</feature>
<accession>A0ABW2AWP1</accession>
<dbReference type="EMBL" id="JBHSWJ010000002">
    <property type="protein sequence ID" value="MFC6715099.1"/>
    <property type="molecule type" value="Genomic_DNA"/>
</dbReference>
<evidence type="ECO:0000313" key="2">
    <source>
        <dbReference type="EMBL" id="MFC6715099.1"/>
    </source>
</evidence>
<comment type="caution">
    <text evidence="2">The sequence shown here is derived from an EMBL/GenBank/DDBJ whole genome shotgun (WGS) entry which is preliminary data.</text>
</comment>
<proteinExistence type="predicted"/>
<gene>
    <name evidence="2" type="ORF">ACFQBT_15310</name>
</gene>
<reference evidence="3" key="1">
    <citation type="journal article" date="2019" name="Int. J. Syst. Evol. Microbiol.">
        <title>The Global Catalogue of Microorganisms (GCM) 10K type strain sequencing project: providing services to taxonomists for standard genome sequencing and annotation.</title>
        <authorList>
            <consortium name="The Broad Institute Genomics Platform"/>
            <consortium name="The Broad Institute Genome Sequencing Center for Infectious Disease"/>
            <person name="Wu L."/>
            <person name="Ma J."/>
        </authorList>
    </citation>
    <scope>NUCLEOTIDE SEQUENCE [LARGE SCALE GENOMIC DNA]</scope>
    <source>
        <strain evidence="3">NBRC 106593</strain>
    </source>
</reference>
<evidence type="ECO:0000256" key="1">
    <source>
        <dbReference type="SAM" id="Coils"/>
    </source>
</evidence>
<protein>
    <submittedName>
        <fullName evidence="2">Uncharacterized protein</fullName>
    </submittedName>
</protein>
<dbReference type="RefSeq" id="WP_377823952.1">
    <property type="nucleotide sequence ID" value="NZ_JBHSWJ010000002.1"/>
</dbReference>
<organism evidence="2 3">
    <name type="scientific">Branchiibius cervicis</name>
    <dbReference type="NCBI Taxonomy" id="908252"/>
    <lineage>
        <taxon>Bacteria</taxon>
        <taxon>Bacillati</taxon>
        <taxon>Actinomycetota</taxon>
        <taxon>Actinomycetes</taxon>
        <taxon>Micrococcales</taxon>
        <taxon>Dermacoccaceae</taxon>
        <taxon>Branchiibius</taxon>
    </lineage>
</organism>
<dbReference type="Proteomes" id="UP001596356">
    <property type="component" value="Unassembled WGS sequence"/>
</dbReference>
<name>A0ABW2AWP1_9MICO</name>
<keyword evidence="3" id="KW-1185">Reference proteome</keyword>
<evidence type="ECO:0000313" key="3">
    <source>
        <dbReference type="Proteomes" id="UP001596356"/>
    </source>
</evidence>
<keyword evidence="1" id="KW-0175">Coiled coil</keyword>